<sequence>MEDLVFVPQADSKTPLYQHLYAHFVRAIRAGRLAPGEKLPSKRRLAEQLKLSVNTVDAAYQMLTAEGYLEAKPRSGFVVQKLERLAPPAAPAKKPCKTSAPVRWRYNFETASIDTGLFPFKTWRRIQRDVLCGQPHLLNHGPRSGDEELRAAIARHLREARAARCEPEQIVVGAGIEYLLGILARLFAGQTFAVEDPGYARTHRILANNGAPVAFVPVDGQGMSARALAASGAHLAYVTPSHQFPTGVTMPVGRRTELLQWAGAAPDRYVIEDDYDSEFRFDGRPIPCMQGLDEAGRVIYISTFSKSVAPAIRIGYMVLPAPLLETYRQRFGFYSCTVSRFEQQTLSRFMDGGWFSRHLARLRAAYRHRRDALVQALDRELAAIPHTVRGSHTGLHLLLEVHAGVSEARLVERAAAESVHLTGLSDYYHGPCCAPPTLVLGYAGLAPEDIDGAVRALGRAWSGLTDGGPGSV</sequence>
<dbReference type="InterPro" id="IPR004839">
    <property type="entry name" value="Aminotransferase_I/II_large"/>
</dbReference>
<dbReference type="PROSITE" id="PS50949">
    <property type="entry name" value="HTH_GNTR"/>
    <property type="match status" value="1"/>
</dbReference>
<evidence type="ECO:0000256" key="4">
    <source>
        <dbReference type="ARBA" id="ARBA00023125"/>
    </source>
</evidence>
<dbReference type="Pfam" id="PF00155">
    <property type="entry name" value="Aminotran_1_2"/>
    <property type="match status" value="1"/>
</dbReference>
<dbReference type="SUPFAM" id="SSF53383">
    <property type="entry name" value="PLP-dependent transferases"/>
    <property type="match status" value="1"/>
</dbReference>
<proteinExistence type="inferred from homology"/>
<dbReference type="Pfam" id="PF00392">
    <property type="entry name" value="GntR"/>
    <property type="match status" value="1"/>
</dbReference>
<dbReference type="InterPro" id="IPR036388">
    <property type="entry name" value="WH-like_DNA-bd_sf"/>
</dbReference>
<evidence type="ECO:0000256" key="5">
    <source>
        <dbReference type="ARBA" id="ARBA00023163"/>
    </source>
</evidence>
<keyword evidence="5" id="KW-0804">Transcription</keyword>
<comment type="caution">
    <text evidence="7">The sequence shown here is derived from an EMBL/GenBank/DDBJ whole genome shotgun (WGS) entry which is preliminary data.</text>
</comment>
<dbReference type="InterPro" id="IPR000524">
    <property type="entry name" value="Tscrpt_reg_HTH_GntR"/>
</dbReference>
<dbReference type="Gene3D" id="3.40.640.10">
    <property type="entry name" value="Type I PLP-dependent aspartate aminotransferase-like (Major domain)"/>
    <property type="match status" value="1"/>
</dbReference>
<dbReference type="InterPro" id="IPR015424">
    <property type="entry name" value="PyrdxlP-dep_Trfase"/>
</dbReference>
<evidence type="ECO:0000259" key="6">
    <source>
        <dbReference type="PROSITE" id="PS50949"/>
    </source>
</evidence>
<keyword evidence="7" id="KW-0808">Transferase</keyword>
<evidence type="ECO:0000256" key="2">
    <source>
        <dbReference type="ARBA" id="ARBA00022898"/>
    </source>
</evidence>
<dbReference type="PANTHER" id="PTHR46577">
    <property type="entry name" value="HTH-TYPE TRANSCRIPTIONAL REGULATORY PROTEIN GABR"/>
    <property type="match status" value="1"/>
</dbReference>
<dbReference type="CDD" id="cd07377">
    <property type="entry name" value="WHTH_GntR"/>
    <property type="match status" value="1"/>
</dbReference>
<evidence type="ECO:0000256" key="1">
    <source>
        <dbReference type="ARBA" id="ARBA00005384"/>
    </source>
</evidence>
<dbReference type="InterPro" id="IPR051446">
    <property type="entry name" value="HTH_trans_reg/aminotransferase"/>
</dbReference>
<organism evidence="7 8">
    <name type="scientific">Ruthenibacterium intestinale</name>
    <dbReference type="NCBI Taxonomy" id="3133163"/>
    <lineage>
        <taxon>Bacteria</taxon>
        <taxon>Bacillati</taxon>
        <taxon>Bacillota</taxon>
        <taxon>Clostridia</taxon>
        <taxon>Eubacteriales</taxon>
        <taxon>Oscillospiraceae</taxon>
        <taxon>Ruthenibacterium</taxon>
    </lineage>
</organism>
<dbReference type="InterPro" id="IPR036390">
    <property type="entry name" value="WH_DNA-bd_sf"/>
</dbReference>
<accession>A0ABV1GCJ1</accession>
<keyword evidence="3" id="KW-0805">Transcription regulation</keyword>
<protein>
    <submittedName>
        <fullName evidence="7">PLP-dependent aminotransferase family protein</fullName>
    </submittedName>
</protein>
<dbReference type="Gene3D" id="1.10.10.10">
    <property type="entry name" value="Winged helix-like DNA-binding domain superfamily/Winged helix DNA-binding domain"/>
    <property type="match status" value="1"/>
</dbReference>
<comment type="similarity">
    <text evidence="1">In the C-terminal section; belongs to the class-I pyridoxal-phosphate-dependent aminotransferase family.</text>
</comment>
<reference evidence="7 8" key="1">
    <citation type="submission" date="2024-03" db="EMBL/GenBank/DDBJ databases">
        <title>Human intestinal bacterial collection.</title>
        <authorList>
            <person name="Pauvert C."/>
            <person name="Hitch T.C.A."/>
            <person name="Clavel T."/>
        </authorList>
    </citation>
    <scope>NUCLEOTIDE SEQUENCE [LARGE SCALE GENOMIC DNA]</scope>
    <source>
        <strain evidence="7 8">CLA-JM-H11</strain>
    </source>
</reference>
<gene>
    <name evidence="7" type="ORF">WMO24_03775</name>
</gene>
<dbReference type="PANTHER" id="PTHR46577:SF1">
    <property type="entry name" value="HTH-TYPE TRANSCRIPTIONAL REGULATORY PROTEIN GABR"/>
    <property type="match status" value="1"/>
</dbReference>
<name>A0ABV1GCJ1_9FIRM</name>
<dbReference type="SUPFAM" id="SSF46785">
    <property type="entry name" value="Winged helix' DNA-binding domain"/>
    <property type="match status" value="1"/>
</dbReference>
<dbReference type="EMBL" id="JBBMFA010000059">
    <property type="protein sequence ID" value="MEQ2519551.1"/>
    <property type="molecule type" value="Genomic_DNA"/>
</dbReference>
<keyword evidence="2" id="KW-0663">Pyridoxal phosphate</keyword>
<evidence type="ECO:0000256" key="3">
    <source>
        <dbReference type="ARBA" id="ARBA00023015"/>
    </source>
</evidence>
<dbReference type="GO" id="GO:0008483">
    <property type="term" value="F:transaminase activity"/>
    <property type="evidence" value="ECO:0007669"/>
    <property type="project" value="UniProtKB-KW"/>
</dbReference>
<dbReference type="SMART" id="SM00345">
    <property type="entry name" value="HTH_GNTR"/>
    <property type="match status" value="1"/>
</dbReference>
<keyword evidence="8" id="KW-1185">Reference proteome</keyword>
<keyword evidence="4" id="KW-0238">DNA-binding</keyword>
<dbReference type="RefSeq" id="WP_349214985.1">
    <property type="nucleotide sequence ID" value="NZ_JBBMFA010000059.1"/>
</dbReference>
<feature type="domain" description="HTH gntR-type" evidence="6">
    <location>
        <begin position="14"/>
        <end position="82"/>
    </location>
</feature>
<keyword evidence="7" id="KW-0032">Aminotransferase</keyword>
<dbReference type="InterPro" id="IPR015421">
    <property type="entry name" value="PyrdxlP-dep_Trfase_major"/>
</dbReference>
<evidence type="ECO:0000313" key="8">
    <source>
        <dbReference type="Proteomes" id="UP001477672"/>
    </source>
</evidence>
<dbReference type="Proteomes" id="UP001477672">
    <property type="component" value="Unassembled WGS sequence"/>
</dbReference>
<evidence type="ECO:0000313" key="7">
    <source>
        <dbReference type="EMBL" id="MEQ2519551.1"/>
    </source>
</evidence>
<dbReference type="CDD" id="cd00609">
    <property type="entry name" value="AAT_like"/>
    <property type="match status" value="1"/>
</dbReference>